<name>A0A0G4GL58_9ALVE</name>
<evidence type="ECO:0000313" key="3">
    <source>
        <dbReference type="EMBL" id="CEM30766.1"/>
    </source>
</evidence>
<feature type="region of interest" description="Disordered" evidence="2">
    <location>
        <begin position="31"/>
        <end position="108"/>
    </location>
</feature>
<dbReference type="EMBL" id="CDMZ01001323">
    <property type="protein sequence ID" value="CEM30766.1"/>
    <property type="molecule type" value="Genomic_DNA"/>
</dbReference>
<evidence type="ECO:0000256" key="2">
    <source>
        <dbReference type="SAM" id="MobiDB-lite"/>
    </source>
</evidence>
<feature type="compositionally biased region" description="Polar residues" evidence="2">
    <location>
        <begin position="64"/>
        <end position="88"/>
    </location>
</feature>
<feature type="compositionally biased region" description="Basic and acidic residues" evidence="2">
    <location>
        <begin position="1132"/>
        <end position="1153"/>
    </location>
</feature>
<feature type="compositionally biased region" description="Basic and acidic residues" evidence="2">
    <location>
        <begin position="1265"/>
        <end position="1290"/>
    </location>
</feature>
<organism evidence="3">
    <name type="scientific">Chromera velia CCMP2878</name>
    <dbReference type="NCBI Taxonomy" id="1169474"/>
    <lineage>
        <taxon>Eukaryota</taxon>
        <taxon>Sar</taxon>
        <taxon>Alveolata</taxon>
        <taxon>Colpodellida</taxon>
        <taxon>Chromeraceae</taxon>
        <taxon>Chromera</taxon>
    </lineage>
</organism>
<feature type="region of interest" description="Disordered" evidence="2">
    <location>
        <begin position="747"/>
        <end position="860"/>
    </location>
</feature>
<feature type="compositionally biased region" description="Acidic residues" evidence="2">
    <location>
        <begin position="1054"/>
        <end position="1075"/>
    </location>
</feature>
<feature type="compositionally biased region" description="Acidic residues" evidence="2">
    <location>
        <begin position="1169"/>
        <end position="1185"/>
    </location>
</feature>
<gene>
    <name evidence="3" type="ORF">Cvel_22404</name>
</gene>
<protein>
    <submittedName>
        <fullName evidence="3">Uncharacterized protein</fullName>
    </submittedName>
</protein>
<feature type="compositionally biased region" description="Basic and acidic residues" evidence="2">
    <location>
        <begin position="1076"/>
        <end position="1094"/>
    </location>
</feature>
<proteinExistence type="predicted"/>
<keyword evidence="1" id="KW-0175">Coiled coil</keyword>
<sequence length="1379" mass="150569">MQSIGTATTRFPSLTALHQRNTVAAALQWNPSEKGQAPGSVNALSPRSANAPRESVEEGRDNAFPSNSRRFNAATLTHSARNSPNRQGALTGAERLSVVPDNDGKSESSNLLQRIRRNQVQPKYNTQHPPLGEMERGPTFPHHLNPKRGAMGVAVDEDRIYKLESEMATLAHLFRSVSDRVGATERRFESYIDKSDQRATLDLEISKRMQHSMKEWGLLQSRSTDELAQKMQSDDDARVRIERDLATLRESLRGLQLDLRELAVHGQRRTREDAEAHAAHLASQQALADDNFRAESRRRLEALSTDNDRLRHTLADLEAAHIALKTEVRTRAATSSGSVDTGAGAEVTRQHIELVRRGQVELANQLYDVQARLDEETAARAAAEKYAQDAVSALHHLIDSQRDDLRSEVGAKAAFLEAQLGLDKAQLQHRQEDITQECRGSGGTLREQLTALETSLCKKMDATRETQEVEMAGLRKLTFDKCSSMSDEISRHKAETRTQIGNLKGNIDTFHTRQVETTQSMREQVGKAIEGLQDIVRVEVEGRIGAERRAAESLREGVGLLTRQYELLEADTKRSLEALRISLFETRKEGANRAEKVSLYVDDAVRRADDAFTRVADALDSRFVDLENKQARLQRQLGSASRDLFSRQDSAFQRAVELMREAEERSQEALTAEKIRIDTLSSSLGAKLSEIQEGLHERVDGLNRVTASELHSLRRALLGEDDLAAVEDGGFGGQVSPLSISTASHKLQQMLRSHQRAKKRLEKSAEKIAEEGEEGAEKEEGEGENPKGAEEREEPGGATLDHAVSVFGLGAPDSPSSSTAGQEKVEQGGEGGGAPSEGRRLTSTEALETVGAPGVEMEDGRPARLLEKRRGSTPLALELLNLPGCKDTAARLRDIRRREEESKRAQLEGPVSGSKTLSDYAVLKLEAKEALEALRARNGLEDPAMGEVDPAVHFLGRYAKIAAFIEVQAEAQVRDALDQAARHFLSAMESGVGGLRSVVRDLLSRLDDGTQSAFLREFRDRIDASEKEAAKRRAQAIAALGVGPDVTDPFVREEEEEVAGDVQEGDGKEEEEEVEGDKGKGEEGEGEAAKKSDEEKGDDMLLLQYFDDKGGDEEEEPPKEKEKEEQEDEQNKEEGELNQEAKEKQEEKEKEPETFLGFAPGPPEKNEKEEEGQGEGEENKEENEAVAEVADAFFGPSAEEEGESPADGHDKQKGEDEKNSGENETKEEKEEEAKEKEEELEAAFFGASPEPSPDERKEEEEEGKEDEKENEENADKKDSSPEEEGNTGKEETEDTPGEDEVAQADAAAAGEGGDAGASPDGVAPTAFGLGGPDPGGEGEVGGGGEEGGAEEKKPSDGDGEGEGAGSDETPATGGGEGNE</sequence>
<feature type="coiled-coil region" evidence="1">
    <location>
        <begin position="616"/>
        <end position="643"/>
    </location>
</feature>
<feature type="compositionally biased region" description="Acidic residues" evidence="2">
    <location>
        <begin position="771"/>
        <end position="783"/>
    </location>
</feature>
<feature type="compositionally biased region" description="Basic and acidic residues" evidence="2">
    <location>
        <begin position="1206"/>
        <end position="1237"/>
    </location>
</feature>
<reference evidence="3" key="1">
    <citation type="submission" date="2014-11" db="EMBL/GenBank/DDBJ databases">
        <authorList>
            <person name="Otto D Thomas"/>
            <person name="Naeem Raeece"/>
        </authorList>
    </citation>
    <scope>NUCLEOTIDE SEQUENCE</scope>
</reference>
<feature type="compositionally biased region" description="Gly residues" evidence="2">
    <location>
        <begin position="1328"/>
        <end position="1346"/>
    </location>
</feature>
<dbReference type="VEuPathDB" id="CryptoDB:Cvel_22404"/>
<feature type="compositionally biased region" description="Acidic residues" evidence="2">
    <location>
        <begin position="1291"/>
        <end position="1302"/>
    </location>
</feature>
<evidence type="ECO:0000256" key="1">
    <source>
        <dbReference type="SAM" id="Coils"/>
    </source>
</evidence>
<feature type="region of interest" description="Disordered" evidence="2">
    <location>
        <begin position="1054"/>
        <end position="1379"/>
    </location>
</feature>
<accession>A0A0G4GL58</accession>
<feature type="coiled-coil region" evidence="1">
    <location>
        <begin position="293"/>
        <end position="327"/>
    </location>
</feature>